<dbReference type="SUPFAM" id="SSF53098">
    <property type="entry name" value="Ribonuclease H-like"/>
    <property type="match status" value="1"/>
</dbReference>
<keyword evidence="1" id="KW-0540">Nuclease</keyword>
<dbReference type="InterPro" id="IPR013520">
    <property type="entry name" value="Ribonucl_H"/>
</dbReference>
<dbReference type="PANTHER" id="PTHR30231">
    <property type="entry name" value="DNA POLYMERASE III SUBUNIT EPSILON"/>
    <property type="match status" value="1"/>
</dbReference>
<gene>
    <name evidence="5" type="ORF">NAF29_10340</name>
</gene>
<evidence type="ECO:0000313" key="5">
    <source>
        <dbReference type="EMBL" id="MCM2680063.1"/>
    </source>
</evidence>
<name>A0AA42B867_9GAMM</name>
<dbReference type="GO" id="GO:0006259">
    <property type="term" value="P:DNA metabolic process"/>
    <property type="evidence" value="ECO:0007669"/>
    <property type="project" value="UniProtKB-ARBA"/>
</dbReference>
<reference evidence="5 6" key="1">
    <citation type="journal article" date="2013" name="Antonie Van Leeuwenhoek">
        <title>Echinimonas agarilytica gen. nov., sp. nov., a new gammaproteobacterium isolated from the sea urchin Strongylocentrotus intermedius.</title>
        <authorList>
            <person name="Nedashkovskaya O.I."/>
            <person name="Stenkova A.M."/>
            <person name="Zhukova N.V."/>
            <person name="Van Trappen S."/>
            <person name="Lee J.S."/>
            <person name="Kim S.B."/>
        </authorList>
    </citation>
    <scope>NUCLEOTIDE SEQUENCE [LARGE SCALE GENOMIC DNA]</scope>
    <source>
        <strain evidence="5 6">KMM 6351</strain>
    </source>
</reference>
<evidence type="ECO:0000313" key="6">
    <source>
        <dbReference type="Proteomes" id="UP001165393"/>
    </source>
</evidence>
<comment type="caution">
    <text evidence="5">The sequence shown here is derived from an EMBL/GenBank/DDBJ whole genome shotgun (WGS) entry which is preliminary data.</text>
</comment>
<proteinExistence type="predicted"/>
<evidence type="ECO:0000256" key="2">
    <source>
        <dbReference type="ARBA" id="ARBA00022801"/>
    </source>
</evidence>
<dbReference type="AlphaFoldDB" id="A0AA42B867"/>
<accession>A0AA42B867</accession>
<dbReference type="SMART" id="SM00479">
    <property type="entry name" value="EXOIII"/>
    <property type="match status" value="1"/>
</dbReference>
<dbReference type="RefSeq" id="WP_251261489.1">
    <property type="nucleotide sequence ID" value="NZ_JAMQGP010000004.1"/>
</dbReference>
<protein>
    <submittedName>
        <fullName evidence="5">Exonuclease domain-containing protein</fullName>
    </submittedName>
</protein>
<dbReference type="InterPro" id="IPR012337">
    <property type="entry name" value="RNaseH-like_sf"/>
</dbReference>
<feature type="domain" description="Exonuclease" evidence="4">
    <location>
        <begin position="51"/>
        <end position="224"/>
    </location>
</feature>
<keyword evidence="6" id="KW-1185">Reference proteome</keyword>
<evidence type="ECO:0000259" key="4">
    <source>
        <dbReference type="SMART" id="SM00479"/>
    </source>
</evidence>
<sequence>MIEQLWRQWRLSRMIAAIEPHLLNSTQINDYVAGIQRITQLLNTRTIGNADLLALDLELTGLNPATHAIVSLGYVSITQLAINLQSAHQQIVKIDGSVGDSAVIHHLTDHDLKAAKTLEQAMNELIVEMTGKVLVCHHAPLDIAFLKRAFIRCYGTPLPLLVIDTQFIERQTQQRTNPAIPLHRLRLHHCRENYNLPPVSGHQALADAIGCAELLLAQQASKTNDTRLSDITRLT</sequence>
<dbReference type="GO" id="GO:0005829">
    <property type="term" value="C:cytosol"/>
    <property type="evidence" value="ECO:0007669"/>
    <property type="project" value="TreeGrafter"/>
</dbReference>
<dbReference type="GO" id="GO:0003676">
    <property type="term" value="F:nucleic acid binding"/>
    <property type="evidence" value="ECO:0007669"/>
    <property type="project" value="InterPro"/>
</dbReference>
<dbReference type="Pfam" id="PF00929">
    <property type="entry name" value="RNase_T"/>
    <property type="match status" value="1"/>
</dbReference>
<dbReference type="GO" id="GO:0008408">
    <property type="term" value="F:3'-5' exonuclease activity"/>
    <property type="evidence" value="ECO:0007669"/>
    <property type="project" value="TreeGrafter"/>
</dbReference>
<keyword evidence="2" id="KW-0378">Hydrolase</keyword>
<dbReference type="Proteomes" id="UP001165393">
    <property type="component" value="Unassembled WGS sequence"/>
</dbReference>
<keyword evidence="3 5" id="KW-0269">Exonuclease</keyword>
<evidence type="ECO:0000256" key="1">
    <source>
        <dbReference type="ARBA" id="ARBA00022722"/>
    </source>
</evidence>
<dbReference type="EMBL" id="JAMQGP010000004">
    <property type="protein sequence ID" value="MCM2680063.1"/>
    <property type="molecule type" value="Genomic_DNA"/>
</dbReference>
<dbReference type="InterPro" id="IPR036397">
    <property type="entry name" value="RNaseH_sf"/>
</dbReference>
<dbReference type="Gene3D" id="3.30.420.10">
    <property type="entry name" value="Ribonuclease H-like superfamily/Ribonuclease H"/>
    <property type="match status" value="1"/>
</dbReference>
<organism evidence="5 6">
    <name type="scientific">Echinimonas agarilytica</name>
    <dbReference type="NCBI Taxonomy" id="1215918"/>
    <lineage>
        <taxon>Bacteria</taxon>
        <taxon>Pseudomonadati</taxon>
        <taxon>Pseudomonadota</taxon>
        <taxon>Gammaproteobacteria</taxon>
        <taxon>Alteromonadales</taxon>
        <taxon>Echinimonadaceae</taxon>
        <taxon>Echinimonas</taxon>
    </lineage>
</organism>
<dbReference type="CDD" id="cd06127">
    <property type="entry name" value="DEDDh"/>
    <property type="match status" value="1"/>
</dbReference>
<evidence type="ECO:0000256" key="3">
    <source>
        <dbReference type="ARBA" id="ARBA00022839"/>
    </source>
</evidence>
<dbReference type="PANTHER" id="PTHR30231:SF4">
    <property type="entry name" value="PROTEIN NEN2"/>
    <property type="match status" value="1"/>
</dbReference>